<sequence length="94" mass="10631">MQIHQLRVTPIPILHTSPSPVLISSREKASSLSPRIYSGRISVFMARHSKWSAWVSRLFGYPTFSPHRSSCLRVFALTTDFGLERSNLCGVERS</sequence>
<protein>
    <submittedName>
        <fullName evidence="1">Uncharacterized protein</fullName>
    </submittedName>
</protein>
<proteinExistence type="predicted"/>
<comment type="caution">
    <text evidence="1">The sequence shown here is derived from an EMBL/GenBank/DDBJ whole genome shotgun (WGS) entry which is preliminary data.</text>
</comment>
<dbReference type="Proteomes" id="UP000499080">
    <property type="component" value="Unassembled WGS sequence"/>
</dbReference>
<name>A0A4Y2MYT9_ARAVE</name>
<dbReference type="AlphaFoldDB" id="A0A4Y2MYT9"/>
<organism evidence="1 2">
    <name type="scientific">Araneus ventricosus</name>
    <name type="common">Orbweaver spider</name>
    <name type="synonym">Epeira ventricosa</name>
    <dbReference type="NCBI Taxonomy" id="182803"/>
    <lineage>
        <taxon>Eukaryota</taxon>
        <taxon>Metazoa</taxon>
        <taxon>Ecdysozoa</taxon>
        <taxon>Arthropoda</taxon>
        <taxon>Chelicerata</taxon>
        <taxon>Arachnida</taxon>
        <taxon>Araneae</taxon>
        <taxon>Araneomorphae</taxon>
        <taxon>Entelegynae</taxon>
        <taxon>Araneoidea</taxon>
        <taxon>Araneidae</taxon>
        <taxon>Araneus</taxon>
    </lineage>
</organism>
<accession>A0A4Y2MYT9</accession>
<evidence type="ECO:0000313" key="2">
    <source>
        <dbReference type="Proteomes" id="UP000499080"/>
    </source>
</evidence>
<gene>
    <name evidence="1" type="ORF">AVEN_262841_1</name>
</gene>
<reference evidence="1 2" key="1">
    <citation type="journal article" date="2019" name="Sci. Rep.">
        <title>Orb-weaving spider Araneus ventricosus genome elucidates the spidroin gene catalogue.</title>
        <authorList>
            <person name="Kono N."/>
            <person name="Nakamura H."/>
            <person name="Ohtoshi R."/>
            <person name="Moran D.A.P."/>
            <person name="Shinohara A."/>
            <person name="Yoshida Y."/>
            <person name="Fujiwara M."/>
            <person name="Mori M."/>
            <person name="Tomita M."/>
            <person name="Arakawa K."/>
        </authorList>
    </citation>
    <scope>NUCLEOTIDE SEQUENCE [LARGE SCALE GENOMIC DNA]</scope>
</reference>
<keyword evidence="2" id="KW-1185">Reference proteome</keyword>
<dbReference type="EMBL" id="BGPR01008123">
    <property type="protein sequence ID" value="GBN31709.1"/>
    <property type="molecule type" value="Genomic_DNA"/>
</dbReference>
<evidence type="ECO:0000313" key="1">
    <source>
        <dbReference type="EMBL" id="GBN31709.1"/>
    </source>
</evidence>